<dbReference type="Pfam" id="PF17148">
    <property type="entry name" value="DUF5117"/>
    <property type="match status" value="1"/>
</dbReference>
<dbReference type="Pfam" id="PF16313">
    <property type="entry name" value="DUF4953"/>
    <property type="match status" value="1"/>
</dbReference>
<dbReference type="InterPro" id="IPR024079">
    <property type="entry name" value="MetalloPept_cat_dom_sf"/>
</dbReference>
<comment type="caution">
    <text evidence="5">The sequence shown here is derived from an EMBL/GenBank/DDBJ whole genome shotgun (WGS) entry which is preliminary data.</text>
</comment>
<keyword evidence="5" id="KW-0645">Protease</keyword>
<feature type="domain" description="EcxA zinc-binding" evidence="2">
    <location>
        <begin position="424"/>
        <end position="730"/>
    </location>
</feature>
<gene>
    <name evidence="5" type="ORF">ACFSTG_00900</name>
</gene>
<dbReference type="CDD" id="cd04276">
    <property type="entry name" value="ZnMc_MMP_like_2"/>
    <property type="match status" value="1"/>
</dbReference>
<sequence length="815" mass="93217">MIKKLPMYGLLLAVGVSCQTQKGVPAEKSEATAQKKPQDDTKPYKEVITAEAKSDEGLFTTHFVGDKLYFEIPLEMLEKDMLLVSRIAGVPAGFGGGYVNAGSKANEQVVRWSKRGNHIDMKVISFENESEEGSPIYQSVAANNFFPILFSSKITAYNDDKTSAVIEVSKLFKEEVAAINGVSPNLRKRYKVKKLDKSRSYITSANAFPENIEVKHVMTYEAEEPPERDQAGTITMMMNQSMILLPEEKMQPRLADHRVGWFTTRKYNYNSDELKSDDYRIINRWKLVPKDIEAYKRGELVEPVKPIVWYLDPATPEKWRPYFRQGIEDWNVAFEAAGFKNAVIAKDPPSKEEDPDFSPEDVRYSVVRYVASTTRNAMGPSVTDPRTGEIIESDIIWYHNHLRSYRNRYMIEAGAQLESARTLNTPEEEIGEMMRMVITHEVGHALGLPHNMKASSAYATDSLRSPEFTQKYGLTPSIMDYARVNYIAQPEDKGVKFIRMMGPYDRYAINWGYRYLPEADSPEEEKPILSEWILEKAGDPWYEFGSGYGGIDPQSQRESLGDDQVKASEYGLANLKKVVPNLVEWTSKDNTDYSELTEVYRELTYMWRGYVSHVVANVGGVYETRKTADQEGTVYTHVPEEKQKAAVAFLNEHAFSTPEWLLDRELLERIEPTGAIERVQNLQSRALNDLLDEDRLQRMVTNEQVNGNKAYTAVEMMTDLRKGIFEELYRSQKVDAYRRNIQRAYVDAAAEFVQNLKKEKTSDVTSTDIIALMRGDLEHLRRDLRARRNRTNDQLSIYHWNDLLARIDAALSVEA</sequence>
<dbReference type="PROSITE" id="PS51257">
    <property type="entry name" value="PROKAR_LIPOPROTEIN"/>
    <property type="match status" value="1"/>
</dbReference>
<dbReference type="Pfam" id="PF17162">
    <property type="entry name" value="DUF5118"/>
    <property type="match status" value="1"/>
</dbReference>
<keyword evidence="5" id="KW-0378">Hydrolase</keyword>
<dbReference type="PANTHER" id="PTHR38478:SF1">
    <property type="entry name" value="ZINC DEPENDENT METALLOPROTEASE DOMAIN LIPOPROTEIN"/>
    <property type="match status" value="1"/>
</dbReference>
<proteinExistence type="predicted"/>
<dbReference type="SUPFAM" id="SSF55486">
    <property type="entry name" value="Metalloproteases ('zincins'), catalytic domain"/>
    <property type="match status" value="1"/>
</dbReference>
<feature type="domain" description="DUF5117" evidence="3">
    <location>
        <begin position="102"/>
        <end position="290"/>
    </location>
</feature>
<evidence type="ECO:0000259" key="2">
    <source>
        <dbReference type="Pfam" id="PF16313"/>
    </source>
</evidence>
<dbReference type="Gene3D" id="3.40.390.10">
    <property type="entry name" value="Collagenase (Catalytic Domain)"/>
    <property type="match status" value="1"/>
</dbReference>
<dbReference type="InterPro" id="IPR033428">
    <property type="entry name" value="DUF5118"/>
</dbReference>
<accession>A0ABW5IRZ0</accession>
<protein>
    <submittedName>
        <fullName evidence="5">Zinc-dependent metalloprotease</fullName>
    </submittedName>
</protein>
<reference evidence="6" key="1">
    <citation type="journal article" date="2019" name="Int. J. Syst. Evol. Microbiol.">
        <title>The Global Catalogue of Microorganisms (GCM) 10K type strain sequencing project: providing services to taxonomists for standard genome sequencing and annotation.</title>
        <authorList>
            <consortium name="The Broad Institute Genomics Platform"/>
            <consortium name="The Broad Institute Genome Sequencing Center for Infectious Disease"/>
            <person name="Wu L."/>
            <person name="Ma J."/>
        </authorList>
    </citation>
    <scope>NUCLEOTIDE SEQUENCE [LARGE SCALE GENOMIC DNA]</scope>
    <source>
        <strain evidence="6">KCTC 42585</strain>
    </source>
</reference>
<name>A0ABW5IRZ0_9FLAO</name>
<dbReference type="PANTHER" id="PTHR38478">
    <property type="entry name" value="PEPTIDASE M1A AND M12B"/>
    <property type="match status" value="1"/>
</dbReference>
<dbReference type="EMBL" id="JBHULT010000005">
    <property type="protein sequence ID" value="MFD2516442.1"/>
    <property type="molecule type" value="Genomic_DNA"/>
</dbReference>
<dbReference type="GO" id="GO:0008237">
    <property type="term" value="F:metallopeptidase activity"/>
    <property type="evidence" value="ECO:0007669"/>
    <property type="project" value="UniProtKB-KW"/>
</dbReference>
<evidence type="ECO:0000313" key="5">
    <source>
        <dbReference type="EMBL" id="MFD2516442.1"/>
    </source>
</evidence>
<keyword evidence="6" id="KW-1185">Reference proteome</keyword>
<keyword evidence="5" id="KW-0482">Metalloprotease</keyword>
<feature type="domain" description="DUF5118" evidence="4">
    <location>
        <begin position="42"/>
        <end position="89"/>
    </location>
</feature>
<dbReference type="InterPro" id="IPR034032">
    <property type="entry name" value="Zn_MMP-like_bac"/>
</dbReference>
<evidence type="ECO:0000259" key="4">
    <source>
        <dbReference type="Pfam" id="PF17162"/>
    </source>
</evidence>
<feature type="region of interest" description="Disordered" evidence="1">
    <location>
        <begin position="24"/>
        <end position="43"/>
    </location>
</feature>
<dbReference type="InterPro" id="IPR032534">
    <property type="entry name" value="EcxA_zinc-bd"/>
</dbReference>
<evidence type="ECO:0000313" key="6">
    <source>
        <dbReference type="Proteomes" id="UP001597468"/>
    </source>
</evidence>
<dbReference type="Proteomes" id="UP001597468">
    <property type="component" value="Unassembled WGS sequence"/>
</dbReference>
<evidence type="ECO:0000256" key="1">
    <source>
        <dbReference type="SAM" id="MobiDB-lite"/>
    </source>
</evidence>
<evidence type="ECO:0000259" key="3">
    <source>
        <dbReference type="Pfam" id="PF17148"/>
    </source>
</evidence>
<organism evidence="5 6">
    <name type="scientific">Salinimicrobium flavum</name>
    <dbReference type="NCBI Taxonomy" id="1737065"/>
    <lineage>
        <taxon>Bacteria</taxon>
        <taxon>Pseudomonadati</taxon>
        <taxon>Bacteroidota</taxon>
        <taxon>Flavobacteriia</taxon>
        <taxon>Flavobacteriales</taxon>
        <taxon>Flavobacteriaceae</taxon>
        <taxon>Salinimicrobium</taxon>
    </lineage>
</organism>
<dbReference type="RefSeq" id="WP_380747539.1">
    <property type="nucleotide sequence ID" value="NZ_JBHULT010000005.1"/>
</dbReference>
<dbReference type="InterPro" id="IPR033413">
    <property type="entry name" value="DUF5117"/>
</dbReference>